<dbReference type="Gene3D" id="1.10.1040.10">
    <property type="entry name" value="N-(1-d-carboxylethyl)-l-norvaline Dehydrogenase, domain 2"/>
    <property type="match status" value="1"/>
</dbReference>
<evidence type="ECO:0000256" key="2">
    <source>
        <dbReference type="ARBA" id="ARBA00023027"/>
    </source>
</evidence>
<dbReference type="AlphaFoldDB" id="A0A068SWJ9"/>
<evidence type="ECO:0000259" key="4">
    <source>
        <dbReference type="Pfam" id="PF08125"/>
    </source>
</evidence>
<dbReference type="Proteomes" id="UP000028181">
    <property type="component" value="Chromosome I"/>
</dbReference>
<evidence type="ECO:0000313" key="6">
    <source>
        <dbReference type="Proteomes" id="UP000028181"/>
    </source>
</evidence>
<dbReference type="InterPro" id="IPR008927">
    <property type="entry name" value="6-PGluconate_DH-like_C_sf"/>
</dbReference>
<dbReference type="PROSITE" id="PS00974">
    <property type="entry name" value="MANNITOL_DHGENASE"/>
    <property type="match status" value="1"/>
</dbReference>
<dbReference type="KEGG" id="ngg:RG540_CH32360"/>
<dbReference type="InterPro" id="IPR000669">
    <property type="entry name" value="Mannitol_DH"/>
</dbReference>
<proteinExistence type="predicted"/>
<dbReference type="eggNOG" id="COG0246">
    <property type="taxonomic scope" value="Bacteria"/>
</dbReference>
<dbReference type="PANTHER" id="PTHR43362">
    <property type="entry name" value="MANNITOL DEHYDROGENASE DSF1-RELATED"/>
    <property type="match status" value="1"/>
</dbReference>
<dbReference type="InterPro" id="IPR013328">
    <property type="entry name" value="6PGD_dom2"/>
</dbReference>
<name>A0A068SWJ9_NEOGA</name>
<evidence type="ECO:0000256" key="1">
    <source>
        <dbReference type="ARBA" id="ARBA00023002"/>
    </source>
</evidence>
<dbReference type="EMBL" id="HG938353">
    <property type="protein sequence ID" value="CDN49400.1"/>
    <property type="molecule type" value="Genomic_DNA"/>
</dbReference>
<keyword evidence="6" id="KW-1185">Reference proteome</keyword>
<evidence type="ECO:0000259" key="3">
    <source>
        <dbReference type="Pfam" id="PF01232"/>
    </source>
</evidence>
<gene>
    <name evidence="5" type="ORF">RG540_CH32360</name>
</gene>
<feature type="domain" description="Mannitol dehydrogenase N-terminal" evidence="3">
    <location>
        <begin position="30"/>
        <end position="277"/>
    </location>
</feature>
<dbReference type="GeneID" id="24256814"/>
<dbReference type="GO" id="GO:0019594">
    <property type="term" value="P:mannitol metabolic process"/>
    <property type="evidence" value="ECO:0007669"/>
    <property type="project" value="InterPro"/>
</dbReference>
<reference evidence="6" key="1">
    <citation type="journal article" date="2014" name="BMC Genomics">
        <title>Genome sequencing of two Neorhizobium galegae strains reveals a noeT gene responsible for the unusual acetylation of the nodulation factors.</title>
        <authorList>
            <person name="Osterman J."/>
            <person name="Marsh J."/>
            <person name="Laine P.K."/>
            <person name="Zeng Z."/>
            <person name="Alatalo E."/>
            <person name="Sullivan J.T."/>
            <person name="Young J.P."/>
            <person name="Thomas-Oates J."/>
            <person name="Paulin L."/>
            <person name="Lindstrom K."/>
        </authorList>
    </citation>
    <scope>NUCLEOTIDE SEQUENCE [LARGE SCALE GENOMIC DNA]</scope>
    <source>
        <strain evidence="6">HAMBI 540</strain>
    </source>
</reference>
<dbReference type="GO" id="GO:0016616">
    <property type="term" value="F:oxidoreductase activity, acting on the CH-OH group of donors, NAD or NADP as acceptor"/>
    <property type="evidence" value="ECO:0007669"/>
    <property type="project" value="TreeGrafter"/>
</dbReference>
<protein>
    <submittedName>
        <fullName evidence="5">Mannitol 2-dehydrogenase</fullName>
    </submittedName>
</protein>
<dbReference type="InterPro" id="IPR050988">
    <property type="entry name" value="Mannitol_DH/Oxidoreductase"/>
</dbReference>
<dbReference type="OrthoDB" id="271711at2"/>
<accession>A0A068SWJ9</accession>
<feature type="domain" description="Mannitol dehydrogenase C-terminal" evidence="4">
    <location>
        <begin position="286"/>
        <end position="475"/>
    </location>
</feature>
<dbReference type="InterPro" id="IPR023027">
    <property type="entry name" value="Mannitol_DH_CS"/>
</dbReference>
<dbReference type="InterPro" id="IPR013118">
    <property type="entry name" value="Mannitol_DH_C"/>
</dbReference>
<dbReference type="Gene3D" id="3.40.50.720">
    <property type="entry name" value="NAD(P)-binding Rossmann-like Domain"/>
    <property type="match status" value="1"/>
</dbReference>
<organism evidence="5 6">
    <name type="scientific">Neorhizobium galegae bv. orientalis str. HAMBI 540</name>
    <dbReference type="NCBI Taxonomy" id="1028800"/>
    <lineage>
        <taxon>Bacteria</taxon>
        <taxon>Pseudomonadati</taxon>
        <taxon>Pseudomonadota</taxon>
        <taxon>Alphaproteobacteria</taxon>
        <taxon>Hyphomicrobiales</taxon>
        <taxon>Rhizobiaceae</taxon>
        <taxon>Rhizobium/Agrobacterium group</taxon>
        <taxon>Neorhizobium</taxon>
    </lineage>
</organism>
<dbReference type="SUPFAM" id="SSF48179">
    <property type="entry name" value="6-phosphogluconate dehydrogenase C-terminal domain-like"/>
    <property type="match status" value="1"/>
</dbReference>
<dbReference type="InterPro" id="IPR036291">
    <property type="entry name" value="NAD(P)-bd_dom_sf"/>
</dbReference>
<dbReference type="InterPro" id="IPR013131">
    <property type="entry name" value="Mannitol_DH_N"/>
</dbReference>
<dbReference type="HOGENOM" id="CLU_027324_0_1_5"/>
<dbReference type="SUPFAM" id="SSF51735">
    <property type="entry name" value="NAD(P)-binding Rossmann-fold domains"/>
    <property type="match status" value="1"/>
</dbReference>
<dbReference type="PRINTS" id="PR00084">
    <property type="entry name" value="MTLDHDRGNASE"/>
</dbReference>
<keyword evidence="1" id="KW-0560">Oxidoreductase</keyword>
<dbReference type="RefSeq" id="WP_038589881.1">
    <property type="nucleotide sequence ID" value="NZ_HG938353.1"/>
</dbReference>
<keyword evidence="2" id="KW-0520">NAD</keyword>
<dbReference type="PANTHER" id="PTHR43362:SF1">
    <property type="entry name" value="MANNITOL DEHYDROGENASE 2-RELATED"/>
    <property type="match status" value="1"/>
</dbReference>
<sequence>MTVKLSLASLSDAAATAAVPAYDPKSLTAGILHFGVGNFHRAHQAIYLDDLFNTGKAHDWAIVGAGVMPSDGAMRDKLKAQDFLTTVVEQDNNRTAARVTAPMIDIIAPGDVATVIETLADPKIRIVSMTITEGGYFIDASGRFSPAHPAIAEDGRNPQNPKTVFGLILAGLKERKARGIAPFTIMSCDNIPGNGEVTENAVIGLAKLSDPDFARWIHENVAFPSSMVDRITPATGSREIDILKNDFGIDDNWPVFCEEFKQWVMEDKFPAGRPRLEEVGVQFVPDVAPYELMKLRILNGGHAAIAYPAALLDIHFVHEAMEHKLIRGFLEKLEKDEIIPVIPPVPNTNLIDYYKLIERRFSNPKIGDTIPRLAQDGSNRQPKFILPSTADRLAKGQDIIGLSLVSALWCRYFAGTSDSGKEIVFNDASADRLNAAALKAKDNPDAFLALGDIFGDVAKSELFRTRFAHSLKTLWEQGTAKTLELYLGGKLVK</sequence>
<dbReference type="Pfam" id="PF08125">
    <property type="entry name" value="Mannitol_dh_C"/>
    <property type="match status" value="1"/>
</dbReference>
<dbReference type="PATRIC" id="fig|1028800.3.peg.3287"/>
<dbReference type="Pfam" id="PF01232">
    <property type="entry name" value="Mannitol_dh"/>
    <property type="match status" value="1"/>
</dbReference>
<evidence type="ECO:0000313" key="5">
    <source>
        <dbReference type="EMBL" id="CDN49400.1"/>
    </source>
</evidence>